<dbReference type="EMBL" id="GBXM01022506">
    <property type="protein sequence ID" value="JAH86071.1"/>
    <property type="molecule type" value="Transcribed_RNA"/>
</dbReference>
<dbReference type="AlphaFoldDB" id="A0A0E9W6Y0"/>
<organism evidence="1">
    <name type="scientific">Anguilla anguilla</name>
    <name type="common">European freshwater eel</name>
    <name type="synonym">Muraena anguilla</name>
    <dbReference type="NCBI Taxonomy" id="7936"/>
    <lineage>
        <taxon>Eukaryota</taxon>
        <taxon>Metazoa</taxon>
        <taxon>Chordata</taxon>
        <taxon>Craniata</taxon>
        <taxon>Vertebrata</taxon>
        <taxon>Euteleostomi</taxon>
        <taxon>Actinopterygii</taxon>
        <taxon>Neopterygii</taxon>
        <taxon>Teleostei</taxon>
        <taxon>Anguilliformes</taxon>
        <taxon>Anguillidae</taxon>
        <taxon>Anguilla</taxon>
    </lineage>
</organism>
<proteinExistence type="predicted"/>
<evidence type="ECO:0000313" key="1">
    <source>
        <dbReference type="EMBL" id="JAH86071.1"/>
    </source>
</evidence>
<accession>A0A0E9W6Y0</accession>
<protein>
    <submittedName>
        <fullName evidence="1">Uncharacterized protein</fullName>
    </submittedName>
</protein>
<reference evidence="1" key="2">
    <citation type="journal article" date="2015" name="Fish Shellfish Immunol.">
        <title>Early steps in the European eel (Anguilla anguilla)-Vibrio vulnificus interaction in the gills: Role of the RtxA13 toxin.</title>
        <authorList>
            <person name="Callol A."/>
            <person name="Pajuelo D."/>
            <person name="Ebbesson L."/>
            <person name="Teles M."/>
            <person name="MacKenzie S."/>
            <person name="Amaro C."/>
        </authorList>
    </citation>
    <scope>NUCLEOTIDE SEQUENCE</scope>
</reference>
<reference evidence="1" key="1">
    <citation type="submission" date="2014-11" db="EMBL/GenBank/DDBJ databases">
        <authorList>
            <person name="Amaro Gonzalez C."/>
        </authorList>
    </citation>
    <scope>NUCLEOTIDE SEQUENCE</scope>
</reference>
<sequence>MMFSYCTPTIHIAALQTQQYLHRKLTVL</sequence>
<name>A0A0E9W6Y0_ANGAN</name>